<evidence type="ECO:0000256" key="6">
    <source>
        <dbReference type="ARBA" id="ARBA00022840"/>
    </source>
</evidence>
<dbReference type="Pfam" id="PF00117">
    <property type="entry name" value="GATase"/>
    <property type="match status" value="1"/>
</dbReference>
<comment type="catalytic activity">
    <reaction evidence="11">
        <text>L-glutamine + H2O = L-glutamate + NH4(+)</text>
        <dbReference type="Rhea" id="RHEA:15889"/>
        <dbReference type="ChEBI" id="CHEBI:15377"/>
        <dbReference type="ChEBI" id="CHEBI:28938"/>
        <dbReference type="ChEBI" id="CHEBI:29985"/>
        <dbReference type="ChEBI" id="CHEBI:58359"/>
    </reaction>
</comment>
<evidence type="ECO:0000256" key="4">
    <source>
        <dbReference type="ARBA" id="ARBA00022723"/>
    </source>
</evidence>
<keyword evidence="3 11" id="KW-0436">Ligase</keyword>
<dbReference type="FunFam" id="3.40.50.880:FF:000002">
    <property type="entry name" value="CTP synthase"/>
    <property type="match status" value="1"/>
</dbReference>
<feature type="binding site" evidence="11">
    <location>
        <position position="224"/>
    </location>
    <ligand>
        <name>UTP</name>
        <dbReference type="ChEBI" id="CHEBI:46398"/>
    </ligand>
</feature>
<keyword evidence="9 11" id="KW-0665">Pyrimidine biosynthesis</keyword>
<keyword evidence="4 11" id="KW-0479">Metal-binding</keyword>
<feature type="binding site" evidence="11">
    <location>
        <position position="224"/>
    </location>
    <ligand>
        <name>CTP</name>
        <dbReference type="ChEBI" id="CHEBI:37563"/>
        <note>allosteric inhibitor</note>
    </ligand>
</feature>
<evidence type="ECO:0000313" key="14">
    <source>
        <dbReference type="EMBL" id="HIV62517.1"/>
    </source>
</evidence>
<gene>
    <name evidence="11" type="primary">pyrG</name>
    <name evidence="14" type="ORF">H9746_06730</name>
</gene>
<comment type="function">
    <text evidence="11">Catalyzes the ATP-dependent amination of UTP to CTP with either L-glutamine or ammonia as the source of nitrogen. Regulates intracellular CTP levels through interactions with the four ribonucleotide triphosphates.</text>
</comment>
<dbReference type="HAMAP" id="MF_01227">
    <property type="entry name" value="PyrG"/>
    <property type="match status" value="1"/>
</dbReference>
<comment type="caution">
    <text evidence="14">The sequence shown here is derived from an EMBL/GenBank/DDBJ whole genome shotgun (WGS) entry which is preliminary data.</text>
</comment>
<evidence type="ECO:0000256" key="9">
    <source>
        <dbReference type="ARBA" id="ARBA00022975"/>
    </source>
</evidence>
<feature type="binding site" evidence="11">
    <location>
        <position position="462"/>
    </location>
    <ligand>
        <name>L-glutamine</name>
        <dbReference type="ChEBI" id="CHEBI:58359"/>
    </ligand>
</feature>
<protein>
    <recommendedName>
        <fullName evidence="11">CTP synthase</fullName>
        <ecNumber evidence="11">6.3.4.2</ecNumber>
    </recommendedName>
    <alternativeName>
        <fullName evidence="11">Cytidine 5'-triphosphate synthase</fullName>
    </alternativeName>
    <alternativeName>
        <fullName evidence="11">Cytidine triphosphate synthetase</fullName>
        <shortName evidence="11">CTP synthetase</shortName>
        <shortName evidence="11">CTPS</shortName>
    </alternativeName>
    <alternativeName>
        <fullName evidence="11">UTP--ammonia ligase</fullName>
    </alternativeName>
</protein>
<dbReference type="SUPFAM" id="SSF52317">
    <property type="entry name" value="Class I glutamine amidotransferase-like"/>
    <property type="match status" value="1"/>
</dbReference>
<feature type="binding site" evidence="11">
    <location>
        <begin position="188"/>
        <end position="193"/>
    </location>
    <ligand>
        <name>CTP</name>
        <dbReference type="ChEBI" id="CHEBI:37563"/>
        <note>allosteric inhibitor</note>
    </ligand>
</feature>
<dbReference type="GO" id="GO:0046872">
    <property type="term" value="F:metal ion binding"/>
    <property type="evidence" value="ECO:0007669"/>
    <property type="project" value="UniProtKB-KW"/>
</dbReference>
<feature type="active site" description="Nucleophile; for glutamine hydrolysis" evidence="11">
    <location>
        <position position="381"/>
    </location>
</feature>
<dbReference type="GO" id="GO:0044210">
    <property type="term" value="P:'de novo' CTP biosynthetic process"/>
    <property type="evidence" value="ECO:0007669"/>
    <property type="project" value="UniProtKB-UniRule"/>
</dbReference>
<dbReference type="PROSITE" id="PS51273">
    <property type="entry name" value="GATASE_TYPE_1"/>
    <property type="match status" value="1"/>
</dbReference>
<feature type="binding site" evidence="11">
    <location>
        <position position="405"/>
    </location>
    <ligand>
        <name>L-glutamine</name>
        <dbReference type="ChEBI" id="CHEBI:58359"/>
    </ligand>
</feature>
<dbReference type="CDD" id="cd03113">
    <property type="entry name" value="CTPS_N"/>
    <property type="match status" value="1"/>
</dbReference>
<dbReference type="InterPro" id="IPR004468">
    <property type="entry name" value="CTP_synthase"/>
</dbReference>
<dbReference type="GO" id="GO:0042802">
    <property type="term" value="F:identical protein binding"/>
    <property type="evidence" value="ECO:0007669"/>
    <property type="project" value="TreeGrafter"/>
</dbReference>
<dbReference type="GO" id="GO:0005524">
    <property type="term" value="F:ATP binding"/>
    <property type="evidence" value="ECO:0007669"/>
    <property type="project" value="UniProtKB-KW"/>
</dbReference>
<comment type="miscellaneous">
    <text evidence="11">CTPSs have evolved a hybrid strategy for distinguishing between UTP and CTP. The overlapping regions of the product feedback inhibitory and substrate sites recognize a common feature in both compounds, the triphosphate moiety. To differentiate isosteric substrate and product pyrimidine rings, an additional pocket far from the expected kinase/ligase catalytic site, specifically recognizes the cytosine and ribose portions of the product inhibitor.</text>
</comment>
<feature type="binding site" evidence="11">
    <location>
        <position position="242"/>
    </location>
    <ligand>
        <name>ATP</name>
        <dbReference type="ChEBI" id="CHEBI:30616"/>
    </ligand>
</feature>
<evidence type="ECO:0000256" key="1">
    <source>
        <dbReference type="ARBA" id="ARBA00005171"/>
    </source>
</evidence>
<comment type="activity regulation">
    <text evidence="11">Allosterically activated by GTP, when glutamine is the substrate; GTP has no effect on the reaction when ammonia is the substrate. The allosteric effector GTP functions by stabilizing the protein conformation that binds the tetrahedral intermediate(s) formed during glutamine hydrolysis. Inhibited by the product CTP, via allosteric rather than competitive inhibition.</text>
</comment>
<reference evidence="14" key="1">
    <citation type="journal article" date="2021" name="PeerJ">
        <title>Extensive microbial diversity within the chicken gut microbiome revealed by metagenomics and culture.</title>
        <authorList>
            <person name="Gilroy R."/>
            <person name="Ravi A."/>
            <person name="Getino M."/>
            <person name="Pursley I."/>
            <person name="Horton D.L."/>
            <person name="Alikhan N.F."/>
            <person name="Baker D."/>
            <person name="Gharbi K."/>
            <person name="Hall N."/>
            <person name="Watson M."/>
            <person name="Adriaenssens E.M."/>
            <person name="Foster-Nyarko E."/>
            <person name="Jarju S."/>
            <person name="Secka A."/>
            <person name="Antonio M."/>
            <person name="Oren A."/>
            <person name="Chaudhuri R.R."/>
            <person name="La Ragione R."/>
            <person name="Hildebrand F."/>
            <person name="Pallen M.J."/>
        </authorList>
    </citation>
    <scope>NUCLEOTIDE SEQUENCE</scope>
    <source>
        <strain evidence="14">CHK193-4272</strain>
    </source>
</reference>
<evidence type="ECO:0000259" key="13">
    <source>
        <dbReference type="Pfam" id="PF06418"/>
    </source>
</evidence>
<feature type="domain" description="CTP synthase N-terminal" evidence="13">
    <location>
        <begin position="3"/>
        <end position="267"/>
    </location>
</feature>
<proteinExistence type="inferred from homology"/>
<feature type="domain" description="Glutamine amidotransferase" evidence="12">
    <location>
        <begin position="302"/>
        <end position="525"/>
    </location>
</feature>
<feature type="active site" evidence="11">
    <location>
        <position position="509"/>
    </location>
</feature>
<feature type="region of interest" description="Amidoligase domain" evidence="11">
    <location>
        <begin position="1"/>
        <end position="267"/>
    </location>
</feature>
<dbReference type="Gene3D" id="3.40.50.300">
    <property type="entry name" value="P-loop containing nucleotide triphosphate hydrolases"/>
    <property type="match status" value="1"/>
</dbReference>
<keyword evidence="6 11" id="KW-0067">ATP-binding</keyword>
<dbReference type="GO" id="GO:0005829">
    <property type="term" value="C:cytosol"/>
    <property type="evidence" value="ECO:0007669"/>
    <property type="project" value="TreeGrafter"/>
</dbReference>
<evidence type="ECO:0000256" key="10">
    <source>
        <dbReference type="ARBA" id="ARBA00047781"/>
    </source>
</evidence>
<feature type="binding site" evidence="11">
    <location>
        <position position="71"/>
    </location>
    <ligand>
        <name>ATP</name>
        <dbReference type="ChEBI" id="CHEBI:30616"/>
    </ligand>
</feature>
<feature type="active site" evidence="11">
    <location>
        <position position="507"/>
    </location>
</feature>
<keyword evidence="7 11" id="KW-0460">Magnesium</keyword>
<feature type="binding site" evidence="11">
    <location>
        <position position="13"/>
    </location>
    <ligand>
        <name>CTP</name>
        <dbReference type="ChEBI" id="CHEBI:37563"/>
        <note>allosteric inhibitor</note>
    </ligand>
</feature>
<comment type="catalytic activity">
    <reaction evidence="10 11">
        <text>UTP + L-glutamine + ATP + H2O = CTP + L-glutamate + ADP + phosphate + 2 H(+)</text>
        <dbReference type="Rhea" id="RHEA:26426"/>
        <dbReference type="ChEBI" id="CHEBI:15377"/>
        <dbReference type="ChEBI" id="CHEBI:15378"/>
        <dbReference type="ChEBI" id="CHEBI:29985"/>
        <dbReference type="ChEBI" id="CHEBI:30616"/>
        <dbReference type="ChEBI" id="CHEBI:37563"/>
        <dbReference type="ChEBI" id="CHEBI:43474"/>
        <dbReference type="ChEBI" id="CHEBI:46398"/>
        <dbReference type="ChEBI" id="CHEBI:58359"/>
        <dbReference type="ChEBI" id="CHEBI:456216"/>
        <dbReference type="EC" id="6.3.4.2"/>
    </reaction>
</comment>
<dbReference type="EMBL" id="DXIE01000036">
    <property type="protein sequence ID" value="HIV62517.1"/>
    <property type="molecule type" value="Genomic_DNA"/>
</dbReference>
<feature type="binding site" evidence="11">
    <location>
        <position position="354"/>
    </location>
    <ligand>
        <name>L-glutamine</name>
        <dbReference type="ChEBI" id="CHEBI:58359"/>
    </ligand>
</feature>
<comment type="catalytic activity">
    <reaction evidence="11">
        <text>UTP + NH4(+) + ATP = CTP + ADP + phosphate + 2 H(+)</text>
        <dbReference type="Rhea" id="RHEA:16597"/>
        <dbReference type="ChEBI" id="CHEBI:15378"/>
        <dbReference type="ChEBI" id="CHEBI:28938"/>
        <dbReference type="ChEBI" id="CHEBI:30616"/>
        <dbReference type="ChEBI" id="CHEBI:37563"/>
        <dbReference type="ChEBI" id="CHEBI:43474"/>
        <dbReference type="ChEBI" id="CHEBI:46398"/>
        <dbReference type="ChEBI" id="CHEBI:456216"/>
    </reaction>
</comment>
<dbReference type="InterPro" id="IPR029062">
    <property type="entry name" value="Class_I_gatase-like"/>
</dbReference>
<dbReference type="GO" id="GO:0019856">
    <property type="term" value="P:pyrimidine nucleobase biosynthetic process"/>
    <property type="evidence" value="ECO:0007669"/>
    <property type="project" value="TreeGrafter"/>
</dbReference>
<comment type="caution">
    <text evidence="11">Lacks conserved residue(s) required for the propagation of feature annotation.</text>
</comment>
<evidence type="ECO:0000256" key="7">
    <source>
        <dbReference type="ARBA" id="ARBA00022842"/>
    </source>
</evidence>
<organism evidence="14 15">
    <name type="scientific">Candidatus Butyricicoccus avistercoris</name>
    <dbReference type="NCBI Taxonomy" id="2838518"/>
    <lineage>
        <taxon>Bacteria</taxon>
        <taxon>Bacillati</taxon>
        <taxon>Bacillota</taxon>
        <taxon>Clostridia</taxon>
        <taxon>Eubacteriales</taxon>
        <taxon>Butyricicoccaceae</taxon>
        <taxon>Butyricicoccus</taxon>
    </lineage>
</organism>
<dbReference type="NCBIfam" id="NF003792">
    <property type="entry name" value="PRK05380.1"/>
    <property type="match status" value="1"/>
</dbReference>
<feature type="binding site" evidence="11">
    <location>
        <begin position="148"/>
        <end position="150"/>
    </location>
    <ligand>
        <name>CTP</name>
        <dbReference type="ChEBI" id="CHEBI:37563"/>
        <note>allosteric inhibitor</note>
    </ligand>
</feature>
<dbReference type="EC" id="6.3.4.2" evidence="11"/>
<feature type="binding site" evidence="11">
    <location>
        <begin position="188"/>
        <end position="193"/>
    </location>
    <ligand>
        <name>UTP</name>
        <dbReference type="ChEBI" id="CHEBI:46398"/>
    </ligand>
</feature>
<comment type="similarity">
    <text evidence="2 11">Belongs to the CTP synthase family.</text>
</comment>
<reference evidence="14" key="2">
    <citation type="submission" date="2021-04" db="EMBL/GenBank/DDBJ databases">
        <authorList>
            <person name="Gilroy R."/>
        </authorList>
    </citation>
    <scope>NUCLEOTIDE SEQUENCE</scope>
    <source>
        <strain evidence="14">CHK193-4272</strain>
    </source>
</reference>
<dbReference type="InterPro" id="IPR017456">
    <property type="entry name" value="CTP_synthase_N"/>
</dbReference>
<dbReference type="InterPro" id="IPR017926">
    <property type="entry name" value="GATASE"/>
</dbReference>
<dbReference type="InterPro" id="IPR027417">
    <property type="entry name" value="P-loop_NTPase"/>
</dbReference>
<feature type="binding site" evidence="11">
    <location>
        <position position="13"/>
    </location>
    <ligand>
        <name>UTP</name>
        <dbReference type="ChEBI" id="CHEBI:46398"/>
    </ligand>
</feature>
<feature type="binding site" evidence="11">
    <location>
        <begin position="14"/>
        <end position="19"/>
    </location>
    <ligand>
        <name>ATP</name>
        <dbReference type="ChEBI" id="CHEBI:30616"/>
    </ligand>
</feature>
<dbReference type="InterPro" id="IPR033828">
    <property type="entry name" value="GATase1_CTP_Synthase"/>
</dbReference>
<dbReference type="Gene3D" id="3.40.50.880">
    <property type="match status" value="1"/>
</dbReference>
<accession>A0A9D1THX5</accession>
<feature type="binding site" evidence="11">
    <location>
        <begin position="382"/>
        <end position="385"/>
    </location>
    <ligand>
        <name>L-glutamine</name>
        <dbReference type="ChEBI" id="CHEBI:58359"/>
    </ligand>
</feature>
<keyword evidence="8 11" id="KW-0315">Glutamine amidotransferase</keyword>
<dbReference type="Proteomes" id="UP000886808">
    <property type="component" value="Unassembled WGS sequence"/>
</dbReference>
<feature type="binding site" evidence="11">
    <location>
        <position position="141"/>
    </location>
    <ligand>
        <name>Mg(2+)</name>
        <dbReference type="ChEBI" id="CHEBI:18420"/>
    </ligand>
</feature>
<evidence type="ECO:0000256" key="8">
    <source>
        <dbReference type="ARBA" id="ARBA00022962"/>
    </source>
</evidence>
<dbReference type="CDD" id="cd01746">
    <property type="entry name" value="GATase1_CTP_Synthase"/>
    <property type="match status" value="1"/>
</dbReference>
<sequence>MTKYIFVTGGVVSGLGKGITAASLGRLLKSRGLKVAAQKLDPYINVDPGTMSPFQHGEVFVTEDGAETDLDLGHYERFIDEDLNRYSNLTTGKVYWNVLTKERAGEYLGETVQVIPHITGEIKSFIYSVGEKTNADVVITEIGGTTGDIESQPFLEAIRQVSAEVGRRNCLFMHVTYVPYISGSDEPKSKPTQHSVKELRSLGIQPDIIICRTDRPLEQEIRDKISLFCNVRPDCVIENSTVSVLYRAPLMLEQSHLSDIVCRELSIDAKEPDLSEWTEMLKRIDARKERVKIALVGKYVKLHDAYLSVAEALHHAGYETGHFVDISWVDSEEINDATADCLLGDVDGIILPGGFGGRGIDGMIYAATYARKHNIPYFGICLGMQIAVIAYARSVLGWTDANSTEFDQNTSHPVIGLMEHQQEISDKGGTMRLGAYPCTIKPDTIMSKAYKSENISERHRHRYEFQNVYREELENAGLTISGTSPSGALVETVEIKDHPFYVAVQFHPEFKSRPNHAHPLFYAFISASAKNKK</sequence>
<dbReference type="SUPFAM" id="SSF52540">
    <property type="entry name" value="P-loop containing nucleoside triphosphate hydrolases"/>
    <property type="match status" value="1"/>
</dbReference>
<evidence type="ECO:0000256" key="11">
    <source>
        <dbReference type="HAMAP-Rule" id="MF_01227"/>
    </source>
</evidence>
<name>A0A9D1THX5_9FIRM</name>
<dbReference type="GO" id="GO:0003883">
    <property type="term" value="F:CTP synthase activity"/>
    <property type="evidence" value="ECO:0007669"/>
    <property type="project" value="UniProtKB-UniRule"/>
</dbReference>
<dbReference type="GO" id="GO:0097268">
    <property type="term" value="C:cytoophidium"/>
    <property type="evidence" value="ECO:0007669"/>
    <property type="project" value="UniProtKB-ARBA"/>
</dbReference>
<dbReference type="FunFam" id="3.40.50.300:FF:000009">
    <property type="entry name" value="CTP synthase"/>
    <property type="match status" value="1"/>
</dbReference>
<evidence type="ECO:0000256" key="3">
    <source>
        <dbReference type="ARBA" id="ARBA00022598"/>
    </source>
</evidence>
<dbReference type="Pfam" id="PF06418">
    <property type="entry name" value="CTP_synth_N"/>
    <property type="match status" value="1"/>
</dbReference>
<evidence type="ECO:0000313" key="15">
    <source>
        <dbReference type="Proteomes" id="UP000886808"/>
    </source>
</evidence>
<comment type="subunit">
    <text evidence="11">Homotetramer.</text>
</comment>
<keyword evidence="5 11" id="KW-0547">Nucleotide-binding</keyword>
<comment type="pathway">
    <text evidence="1 11">Pyrimidine metabolism; CTP biosynthesis via de novo pathway; CTP from UDP: step 2/2.</text>
</comment>
<dbReference type="PANTHER" id="PTHR11550">
    <property type="entry name" value="CTP SYNTHASE"/>
    <property type="match status" value="1"/>
</dbReference>
<dbReference type="PANTHER" id="PTHR11550:SF0">
    <property type="entry name" value="CTP SYNTHASE-RELATED"/>
    <property type="match status" value="1"/>
</dbReference>
<dbReference type="AlphaFoldDB" id="A0A9D1THX5"/>
<evidence type="ECO:0000256" key="5">
    <source>
        <dbReference type="ARBA" id="ARBA00022741"/>
    </source>
</evidence>
<evidence type="ECO:0000256" key="2">
    <source>
        <dbReference type="ARBA" id="ARBA00007533"/>
    </source>
</evidence>
<evidence type="ECO:0000259" key="12">
    <source>
        <dbReference type="Pfam" id="PF00117"/>
    </source>
</evidence>
<feature type="binding site" evidence="11">
    <location>
        <position position="71"/>
    </location>
    <ligand>
        <name>Mg(2+)</name>
        <dbReference type="ChEBI" id="CHEBI:18420"/>
    </ligand>
</feature>
<dbReference type="NCBIfam" id="TIGR00337">
    <property type="entry name" value="PyrG"/>
    <property type="match status" value="1"/>
</dbReference>